<dbReference type="Pfam" id="PF00877">
    <property type="entry name" value="NLPC_P60"/>
    <property type="match status" value="1"/>
</dbReference>
<proteinExistence type="inferred from homology"/>
<dbReference type="KEGG" id="palo:E6C60_2302"/>
<evidence type="ECO:0000256" key="3">
    <source>
        <dbReference type="ARBA" id="ARBA00022801"/>
    </source>
</evidence>
<dbReference type="PROSITE" id="PS51935">
    <property type="entry name" value="NLPC_P60"/>
    <property type="match status" value="1"/>
</dbReference>
<reference evidence="7 8" key="1">
    <citation type="submission" date="2019-05" db="EMBL/GenBank/DDBJ databases">
        <authorList>
            <person name="Chen C."/>
        </authorList>
    </citation>
    <scope>NUCLEOTIDE SEQUENCE [LARGE SCALE GENOMIC DNA]</scope>
    <source>
        <strain evidence="7 8">HB172198</strain>
    </source>
</reference>
<sequence length="158" mass="17061">MKKLLLSVLGSALIFSSGAVTAFADQGPKLQAEVTKLVGTPYKWGGTTVSGFDCSGFILYIFSKYNVDLPRTSAAQATVGVKVERDDLRLGDLVFFNTSGRGVSHAGVYIGNGQFAHASTSKGVRISKLSESYYDSKYVTARRVIDQKDYIQMVGEIS</sequence>
<dbReference type="GO" id="GO:0008234">
    <property type="term" value="F:cysteine-type peptidase activity"/>
    <property type="evidence" value="ECO:0007669"/>
    <property type="project" value="UniProtKB-KW"/>
</dbReference>
<dbReference type="Proteomes" id="UP000300879">
    <property type="component" value="Chromosome"/>
</dbReference>
<dbReference type="AlphaFoldDB" id="A0A4V1G405"/>
<evidence type="ECO:0000256" key="4">
    <source>
        <dbReference type="ARBA" id="ARBA00022807"/>
    </source>
</evidence>
<feature type="signal peptide" evidence="5">
    <location>
        <begin position="1"/>
        <end position="22"/>
    </location>
</feature>
<keyword evidence="4" id="KW-0788">Thiol protease</keyword>
<evidence type="ECO:0000313" key="7">
    <source>
        <dbReference type="EMBL" id="QCT03014.1"/>
    </source>
</evidence>
<keyword evidence="3" id="KW-0378">Hydrolase</keyword>
<accession>A0A4V1G405</accession>
<organism evidence="7 8">
    <name type="scientific">Paenibacillus algicola</name>
    <dbReference type="NCBI Taxonomy" id="2565926"/>
    <lineage>
        <taxon>Bacteria</taxon>
        <taxon>Bacillati</taxon>
        <taxon>Bacillota</taxon>
        <taxon>Bacilli</taxon>
        <taxon>Bacillales</taxon>
        <taxon>Paenibacillaceae</taxon>
        <taxon>Paenibacillus</taxon>
    </lineage>
</organism>
<dbReference type="GO" id="GO:0006508">
    <property type="term" value="P:proteolysis"/>
    <property type="evidence" value="ECO:0007669"/>
    <property type="project" value="UniProtKB-KW"/>
</dbReference>
<evidence type="ECO:0000259" key="6">
    <source>
        <dbReference type="PROSITE" id="PS51935"/>
    </source>
</evidence>
<gene>
    <name evidence="7" type="ORF">E6C60_2302</name>
</gene>
<dbReference type="PANTHER" id="PTHR47053">
    <property type="entry name" value="MUREIN DD-ENDOPEPTIDASE MEPH-RELATED"/>
    <property type="match status" value="1"/>
</dbReference>
<dbReference type="InterPro" id="IPR038765">
    <property type="entry name" value="Papain-like_cys_pep_sf"/>
</dbReference>
<keyword evidence="8" id="KW-1185">Reference proteome</keyword>
<evidence type="ECO:0000256" key="1">
    <source>
        <dbReference type="ARBA" id="ARBA00007074"/>
    </source>
</evidence>
<comment type="similarity">
    <text evidence="1">Belongs to the peptidase C40 family.</text>
</comment>
<dbReference type="PANTHER" id="PTHR47053:SF1">
    <property type="entry name" value="MUREIN DD-ENDOPEPTIDASE MEPH-RELATED"/>
    <property type="match status" value="1"/>
</dbReference>
<keyword evidence="2" id="KW-0645">Protease</keyword>
<feature type="domain" description="NlpC/P60" evidence="6">
    <location>
        <begin position="24"/>
        <end position="145"/>
    </location>
</feature>
<dbReference type="InterPro" id="IPR051202">
    <property type="entry name" value="Peptidase_C40"/>
</dbReference>
<dbReference type="RefSeq" id="WP_138225953.1">
    <property type="nucleotide sequence ID" value="NZ_CP040396.1"/>
</dbReference>
<evidence type="ECO:0000313" key="8">
    <source>
        <dbReference type="Proteomes" id="UP000300879"/>
    </source>
</evidence>
<feature type="chain" id="PRO_5039333434" evidence="5">
    <location>
        <begin position="23"/>
        <end position="158"/>
    </location>
</feature>
<evidence type="ECO:0000256" key="2">
    <source>
        <dbReference type="ARBA" id="ARBA00022670"/>
    </source>
</evidence>
<dbReference type="InterPro" id="IPR000064">
    <property type="entry name" value="NLP_P60_dom"/>
</dbReference>
<protein>
    <submittedName>
        <fullName evidence="7">NLP/P60 protein</fullName>
    </submittedName>
</protein>
<dbReference type="EMBL" id="CP040396">
    <property type="protein sequence ID" value="QCT03014.1"/>
    <property type="molecule type" value="Genomic_DNA"/>
</dbReference>
<name>A0A4V1G405_9BACL</name>
<keyword evidence="5" id="KW-0732">Signal</keyword>
<dbReference type="OrthoDB" id="9813118at2"/>
<dbReference type="SUPFAM" id="SSF54001">
    <property type="entry name" value="Cysteine proteinases"/>
    <property type="match status" value="1"/>
</dbReference>
<dbReference type="Gene3D" id="3.90.1720.10">
    <property type="entry name" value="endopeptidase domain like (from Nostoc punctiforme)"/>
    <property type="match status" value="1"/>
</dbReference>
<evidence type="ECO:0000256" key="5">
    <source>
        <dbReference type="SAM" id="SignalP"/>
    </source>
</evidence>